<feature type="transmembrane region" description="Helical" evidence="2">
    <location>
        <begin position="35"/>
        <end position="53"/>
    </location>
</feature>
<sequence>MSLIAWQTVFCFFIPLTLASVVDDSYSSYEDAYDALLNVFFPIIFVVLLNVSGRPGPTKNVILPLLDDILYNTVTWAIPLIVSFSYNDLLSIRIFSIINMSLHVLCAAIALIRHKLVSDVINYVHSLTDRGWLVNQHLDAYIWTGTSFFLICFPVMAIPVFWIDYITNNQEFDSIALLFIVLFGILSASTILVIPAITKLRKRTAVIFFVIWFYSPNFLQTILILLKWPINFYFVKAFVFVLMVSLTRSVSYFTDNAPPRFLATSTTTVQVVISEIVKKHYGYEEKSVSGIQNQMNEVQNLLDELQRQLDKLQSKINETR</sequence>
<proteinExistence type="predicted"/>
<feature type="transmembrane region" description="Helical" evidence="2">
    <location>
        <begin position="92"/>
        <end position="112"/>
    </location>
</feature>
<feature type="transmembrane region" description="Helical" evidence="2">
    <location>
        <begin position="232"/>
        <end position="253"/>
    </location>
</feature>
<accession>A0A9N9C085</accession>
<feature type="chain" id="PRO_5040250443" evidence="3">
    <location>
        <begin position="20"/>
        <end position="320"/>
    </location>
</feature>
<keyword evidence="2" id="KW-0812">Transmembrane</keyword>
<evidence type="ECO:0000256" key="2">
    <source>
        <dbReference type="SAM" id="Phobius"/>
    </source>
</evidence>
<keyword evidence="3" id="KW-0732">Signal</keyword>
<feature type="transmembrane region" description="Helical" evidence="2">
    <location>
        <begin position="206"/>
        <end position="226"/>
    </location>
</feature>
<evidence type="ECO:0000313" key="5">
    <source>
        <dbReference type="Proteomes" id="UP000789572"/>
    </source>
</evidence>
<dbReference type="Proteomes" id="UP000789572">
    <property type="component" value="Unassembled WGS sequence"/>
</dbReference>
<organism evidence="4 5">
    <name type="scientific">Paraglomus occultum</name>
    <dbReference type="NCBI Taxonomy" id="144539"/>
    <lineage>
        <taxon>Eukaryota</taxon>
        <taxon>Fungi</taxon>
        <taxon>Fungi incertae sedis</taxon>
        <taxon>Mucoromycota</taxon>
        <taxon>Glomeromycotina</taxon>
        <taxon>Glomeromycetes</taxon>
        <taxon>Paraglomerales</taxon>
        <taxon>Paraglomeraceae</taxon>
        <taxon>Paraglomus</taxon>
    </lineage>
</organism>
<protein>
    <submittedName>
        <fullName evidence="4">7061_t:CDS:1</fullName>
    </submittedName>
</protein>
<keyword evidence="2" id="KW-0472">Membrane</keyword>
<comment type="caution">
    <text evidence="4">The sequence shown here is derived from an EMBL/GenBank/DDBJ whole genome shotgun (WGS) entry which is preliminary data.</text>
</comment>
<feature type="coiled-coil region" evidence="1">
    <location>
        <begin position="288"/>
        <end position="318"/>
    </location>
</feature>
<feature type="transmembrane region" description="Helical" evidence="2">
    <location>
        <begin position="140"/>
        <end position="163"/>
    </location>
</feature>
<dbReference type="OrthoDB" id="2434437at2759"/>
<keyword evidence="1" id="KW-0175">Coiled coil</keyword>
<gene>
    <name evidence="4" type="ORF">POCULU_LOCUS6532</name>
</gene>
<dbReference type="EMBL" id="CAJVPJ010001226">
    <property type="protein sequence ID" value="CAG8581916.1"/>
    <property type="molecule type" value="Genomic_DNA"/>
</dbReference>
<feature type="transmembrane region" description="Helical" evidence="2">
    <location>
        <begin position="175"/>
        <end position="194"/>
    </location>
</feature>
<name>A0A9N9C085_9GLOM</name>
<evidence type="ECO:0000256" key="1">
    <source>
        <dbReference type="SAM" id="Coils"/>
    </source>
</evidence>
<keyword evidence="2" id="KW-1133">Transmembrane helix</keyword>
<keyword evidence="5" id="KW-1185">Reference proteome</keyword>
<dbReference type="AlphaFoldDB" id="A0A9N9C085"/>
<feature type="signal peptide" evidence="3">
    <location>
        <begin position="1"/>
        <end position="19"/>
    </location>
</feature>
<reference evidence="4" key="1">
    <citation type="submission" date="2021-06" db="EMBL/GenBank/DDBJ databases">
        <authorList>
            <person name="Kallberg Y."/>
            <person name="Tangrot J."/>
            <person name="Rosling A."/>
        </authorList>
    </citation>
    <scope>NUCLEOTIDE SEQUENCE</scope>
    <source>
        <strain evidence="4">IA702</strain>
    </source>
</reference>
<evidence type="ECO:0000256" key="3">
    <source>
        <dbReference type="SAM" id="SignalP"/>
    </source>
</evidence>
<evidence type="ECO:0000313" key="4">
    <source>
        <dbReference type="EMBL" id="CAG8581916.1"/>
    </source>
</evidence>